<protein>
    <submittedName>
        <fullName evidence="1">Uncharacterized protein</fullName>
    </submittedName>
</protein>
<dbReference type="EMBL" id="JWZT01000477">
    <property type="protein sequence ID" value="KII74274.1"/>
    <property type="molecule type" value="Genomic_DNA"/>
</dbReference>
<keyword evidence="2" id="KW-1185">Reference proteome</keyword>
<evidence type="ECO:0000313" key="1">
    <source>
        <dbReference type="EMBL" id="KII74274.1"/>
    </source>
</evidence>
<dbReference type="Proteomes" id="UP000031668">
    <property type="component" value="Unassembled WGS sequence"/>
</dbReference>
<comment type="caution">
    <text evidence="1">The sequence shown here is derived from an EMBL/GenBank/DDBJ whole genome shotgun (WGS) entry which is preliminary data.</text>
</comment>
<name>A0A0C2J8Z0_THEKT</name>
<accession>A0A0C2J8Z0</accession>
<proteinExistence type="predicted"/>
<organism evidence="1 2">
    <name type="scientific">Thelohanellus kitauei</name>
    <name type="common">Myxosporean</name>
    <dbReference type="NCBI Taxonomy" id="669202"/>
    <lineage>
        <taxon>Eukaryota</taxon>
        <taxon>Metazoa</taxon>
        <taxon>Cnidaria</taxon>
        <taxon>Myxozoa</taxon>
        <taxon>Myxosporea</taxon>
        <taxon>Bivalvulida</taxon>
        <taxon>Platysporina</taxon>
        <taxon>Myxobolidae</taxon>
        <taxon>Thelohanellus</taxon>
    </lineage>
</organism>
<dbReference type="AlphaFoldDB" id="A0A0C2J8Z0"/>
<evidence type="ECO:0000313" key="2">
    <source>
        <dbReference type="Proteomes" id="UP000031668"/>
    </source>
</evidence>
<sequence>MKPNDIRGSKKYKYPHNFLIFCEEMHTDKVEVFLTTVMEVYKPVPVHCKTNFTSTEMRCFSRATIPSRGSARLILAKHSSPFLCPLGLQYQSGIRSLGRIDEDEHMMLGLPWLFNTL</sequence>
<gene>
    <name evidence="1" type="ORF">RF11_05750</name>
</gene>
<reference evidence="1 2" key="1">
    <citation type="journal article" date="2014" name="Genome Biol. Evol.">
        <title>The genome of the myxosporean Thelohanellus kitauei shows adaptations to nutrient acquisition within its fish host.</title>
        <authorList>
            <person name="Yang Y."/>
            <person name="Xiong J."/>
            <person name="Zhou Z."/>
            <person name="Huo F."/>
            <person name="Miao W."/>
            <person name="Ran C."/>
            <person name="Liu Y."/>
            <person name="Zhang J."/>
            <person name="Feng J."/>
            <person name="Wang M."/>
            <person name="Wang M."/>
            <person name="Wang L."/>
            <person name="Yao B."/>
        </authorList>
    </citation>
    <scope>NUCLEOTIDE SEQUENCE [LARGE SCALE GENOMIC DNA]</scope>
    <source>
        <strain evidence="1">Wuqing</strain>
    </source>
</reference>